<dbReference type="GO" id="GO:0004143">
    <property type="term" value="F:ATP-dependent diacylglycerol kinase activity"/>
    <property type="evidence" value="ECO:0007669"/>
    <property type="project" value="InterPro"/>
</dbReference>
<dbReference type="PANTHER" id="PTHR31303">
    <property type="entry name" value="CTP-DEPENDENT DIACYLGLYCEROL KINASE 1"/>
    <property type="match status" value="1"/>
</dbReference>
<evidence type="ECO:0008006" key="4">
    <source>
        <dbReference type="Google" id="ProtNLM"/>
    </source>
</evidence>
<feature type="transmembrane region" description="Helical" evidence="1">
    <location>
        <begin position="161"/>
        <end position="178"/>
    </location>
</feature>
<dbReference type="InterPro" id="IPR037997">
    <property type="entry name" value="Dgk1-like"/>
</dbReference>
<feature type="transmembrane region" description="Helical" evidence="1">
    <location>
        <begin position="120"/>
        <end position="140"/>
    </location>
</feature>
<comment type="caution">
    <text evidence="2">The sequence shown here is derived from an EMBL/GenBank/DDBJ whole genome shotgun (WGS) entry which is preliminary data.</text>
</comment>
<feature type="transmembrane region" description="Helical" evidence="1">
    <location>
        <begin position="66"/>
        <end position="83"/>
    </location>
</feature>
<sequence length="223" mass="24212">MFDWFLKSDPNLVLLSVLYIVAVVVVSEGLRKALSFPSDVSRKMVHVLVAVWALPTALLFESPWWAALGPAIFVGVNALSYKYRWLDAMEEDGKGSPGTIYFPLIFAVLILVFWNLGSRAAMVAGIYAMGFGDAAASVIGRRWGKHTYHLLGVRKSYEGSLAMFVFAFAGILLGTYPLQWTFQVVPALGAALTSTLAEAPVGEGKDNLTVPAVAAIVFFFLQG</sequence>
<name>A0A7Y2E6E4_UNCEI</name>
<reference evidence="2 3" key="1">
    <citation type="submission" date="2020-03" db="EMBL/GenBank/DDBJ databases">
        <title>Metabolic flexibility allows generalist bacteria to become dominant in a frequently disturbed ecosystem.</title>
        <authorList>
            <person name="Chen Y.-J."/>
            <person name="Leung P.M."/>
            <person name="Bay S.K."/>
            <person name="Hugenholtz P."/>
            <person name="Kessler A.J."/>
            <person name="Shelley G."/>
            <person name="Waite D.W."/>
            <person name="Cook P.L."/>
            <person name="Greening C."/>
        </authorList>
    </citation>
    <scope>NUCLEOTIDE SEQUENCE [LARGE SCALE GENOMIC DNA]</scope>
    <source>
        <strain evidence="2">SS_bin_28</strain>
    </source>
</reference>
<evidence type="ECO:0000256" key="1">
    <source>
        <dbReference type="SAM" id="Phobius"/>
    </source>
</evidence>
<dbReference type="Proteomes" id="UP000547674">
    <property type="component" value="Unassembled WGS sequence"/>
</dbReference>
<dbReference type="EMBL" id="JABDJR010000067">
    <property type="protein sequence ID" value="NNF05515.1"/>
    <property type="molecule type" value="Genomic_DNA"/>
</dbReference>
<feature type="transmembrane region" description="Helical" evidence="1">
    <location>
        <begin position="12"/>
        <end position="31"/>
    </location>
</feature>
<keyword evidence="1" id="KW-1133">Transmembrane helix</keyword>
<evidence type="ECO:0000313" key="3">
    <source>
        <dbReference type="Proteomes" id="UP000547674"/>
    </source>
</evidence>
<feature type="transmembrane region" description="Helical" evidence="1">
    <location>
        <begin position="95"/>
        <end position="114"/>
    </location>
</feature>
<keyword evidence="1" id="KW-0472">Membrane</keyword>
<organism evidence="2 3">
    <name type="scientific">Eiseniibacteriota bacterium</name>
    <dbReference type="NCBI Taxonomy" id="2212470"/>
    <lineage>
        <taxon>Bacteria</taxon>
        <taxon>Candidatus Eiseniibacteriota</taxon>
    </lineage>
</organism>
<evidence type="ECO:0000313" key="2">
    <source>
        <dbReference type="EMBL" id="NNF05515.1"/>
    </source>
</evidence>
<protein>
    <recommendedName>
        <fullName evidence="4">Phosphatidate cytidylyltransferase</fullName>
    </recommendedName>
</protein>
<keyword evidence="1" id="KW-0812">Transmembrane</keyword>
<dbReference type="PANTHER" id="PTHR31303:SF1">
    <property type="entry name" value="CTP-DEPENDENT DIACYLGLYCEROL KINASE 1"/>
    <property type="match status" value="1"/>
</dbReference>
<accession>A0A7Y2E6E4</accession>
<dbReference type="AlphaFoldDB" id="A0A7Y2E6E4"/>
<gene>
    <name evidence="2" type="ORF">HKN21_02025</name>
</gene>
<proteinExistence type="predicted"/>